<accession>A0A0K1Y9E8</accession>
<dbReference type="Proteomes" id="UP000201933">
    <property type="component" value="Segment"/>
</dbReference>
<dbReference type="OrthoDB" id="21700at10239"/>
<gene>
    <name evidence="2" type="ORF">SEA_LANNISTER_25</name>
</gene>
<proteinExistence type="predicted"/>
<evidence type="ECO:0000313" key="3">
    <source>
        <dbReference type="Proteomes" id="UP000201933"/>
    </source>
</evidence>
<evidence type="ECO:0000313" key="2">
    <source>
        <dbReference type="EMBL" id="AKY03707.1"/>
    </source>
</evidence>
<dbReference type="EMBL" id="KT184391">
    <property type="protein sequence ID" value="AKY03707.1"/>
    <property type="molecule type" value="Genomic_DNA"/>
</dbReference>
<reference evidence="2 3" key="1">
    <citation type="submission" date="2015-06" db="EMBL/GenBank/DDBJ databases">
        <authorList>
            <person name="Johnson F."/>
            <person name="Tran D."/>
            <person name="Clark G.T."/>
            <person name="Lara A."/>
            <person name="Mehany M."/>
            <person name="Saenz O."/>
            <person name="Layton S.R."/>
            <person name="Bhuiyan S."/>
            <person name="Donegan-Quick R."/>
            <person name="Benjamin R.C."/>
            <person name="Hughes L.E."/>
            <person name="Bradley K.W."/>
            <person name="Asai D.J."/>
            <person name="Bowman C.A."/>
            <person name="Russell D.A."/>
            <person name="Pope W.H."/>
            <person name="Jacobs-Sera D."/>
            <person name="Hendrix R.W."/>
            <person name="Hatfull G.F."/>
        </authorList>
    </citation>
    <scope>NUCLEOTIDE SEQUENCE [LARGE SCALE GENOMIC DNA]</scope>
</reference>
<organism evidence="2 3">
    <name type="scientific">Streptomyces phage Lannister</name>
    <dbReference type="NCBI Taxonomy" id="1674927"/>
    <lineage>
        <taxon>Viruses</taxon>
        <taxon>Duplodnaviria</taxon>
        <taxon>Heunggongvirae</taxon>
        <taxon>Uroviricota</taxon>
        <taxon>Caudoviricetes</taxon>
        <taxon>Arquatrovirinae</taxon>
        <taxon>Likavirus</taxon>
        <taxon>Likavirus lannister</taxon>
    </lineage>
</organism>
<dbReference type="InterPro" id="IPR055722">
    <property type="entry name" value="DUF7298"/>
</dbReference>
<dbReference type="GeneID" id="26628135"/>
<dbReference type="Pfam" id="PF23972">
    <property type="entry name" value="DUF7298"/>
    <property type="match status" value="1"/>
</dbReference>
<feature type="domain" description="DUF7298" evidence="1">
    <location>
        <begin position="1"/>
        <end position="167"/>
    </location>
</feature>
<dbReference type="KEGG" id="vg:26628135"/>
<sequence length="169" mass="17845">MGLNIWPPPVPAKLARGIVYTATLGTTAYIGDTETMAYTHTFKAAAGRTYKIHYRLTSVDTDGTGDNTNTNIRYAKNSAILYCRWKSGTSVSVTDPQIAQAYATVFDDDSTSSTGAELTAYLIDPPAGDVTVGLSVKTGRAAATYGQVRFLPAGGARMVIEDVGSLPPA</sequence>
<evidence type="ECO:0000259" key="1">
    <source>
        <dbReference type="Pfam" id="PF23972"/>
    </source>
</evidence>
<name>A0A0K1Y9E8_9CAUD</name>
<keyword evidence="3" id="KW-1185">Reference proteome</keyword>
<dbReference type="RefSeq" id="YP_009200965.1">
    <property type="nucleotide sequence ID" value="NC_028827.1"/>
</dbReference>
<protein>
    <recommendedName>
        <fullName evidence="1">DUF7298 domain-containing protein</fullName>
    </recommendedName>
</protein>